<dbReference type="PANTHER" id="PTHR30283:SF4">
    <property type="entry name" value="PEROXIDE STRESS RESISTANCE PROTEIN YAAA"/>
    <property type="match status" value="1"/>
</dbReference>
<dbReference type="PANTHER" id="PTHR30283">
    <property type="entry name" value="PEROXIDE STRESS RESPONSE PROTEIN YAAA"/>
    <property type="match status" value="1"/>
</dbReference>
<protein>
    <recommendedName>
        <fullName evidence="1">UPF0246 protein PATL70BA_3407</fullName>
    </recommendedName>
</protein>
<evidence type="ECO:0000256" key="1">
    <source>
        <dbReference type="HAMAP-Rule" id="MF_00652"/>
    </source>
</evidence>
<dbReference type="InterPro" id="IPR005583">
    <property type="entry name" value="YaaA"/>
</dbReference>
<sequence>MKIIISPSKTQNYSKIHKSAVHEPLFNKEALYLNQRLKKLSKKSLSHLMGIDNTLLEQTYSNIKDFDIATPNCAISTYTGLVYKQLSLDTYNNEQIEYLEKHLVILSAMYGALKPFDGIKPYRLDMKMPLIRPSLYKYWEKPLAHYFKNETVLIDLSSNEYGKMLPSHKITVKFMEKKDPEYKNIATYSKIARGQLLDLMIKNQITQPHQLKTVSFEGYHYNANLSNERSIVFTRP</sequence>
<dbReference type="HAMAP" id="MF_00652">
    <property type="entry name" value="UPF0246"/>
    <property type="match status" value="1"/>
</dbReference>
<accession>A0A3P7SC96</accession>
<dbReference type="Proteomes" id="UP000279029">
    <property type="component" value="Chromosome"/>
</dbReference>
<proteinExistence type="inferred from homology"/>
<reference evidence="2 3" key="1">
    <citation type="submission" date="2018-09" db="EMBL/GenBank/DDBJ databases">
        <authorList>
            <person name="Postec A."/>
        </authorList>
    </citation>
    <scope>NUCLEOTIDE SEQUENCE [LARGE SCALE GENOMIC DNA]</scope>
    <source>
        <strain evidence="2">70B-A</strain>
    </source>
</reference>
<dbReference type="AlphaFoldDB" id="A0A3P7SC96"/>
<gene>
    <name evidence="2" type="ORF">PATL70BA_3407</name>
</gene>
<keyword evidence="3" id="KW-1185">Reference proteome</keyword>
<dbReference type="EMBL" id="LR130778">
    <property type="protein sequence ID" value="VDN49339.1"/>
    <property type="molecule type" value="Genomic_DNA"/>
</dbReference>
<name>A0A3P7SC96_9FIRM</name>
<evidence type="ECO:0000313" key="2">
    <source>
        <dbReference type="EMBL" id="VDN49339.1"/>
    </source>
</evidence>
<comment type="similarity">
    <text evidence="1">Belongs to the UPF0246 family.</text>
</comment>
<dbReference type="RefSeq" id="WP_172596300.1">
    <property type="nucleotide sequence ID" value="NZ_LR130778.1"/>
</dbReference>
<organism evidence="2 3">
    <name type="scientific">Petrocella atlantisensis</name>
    <dbReference type="NCBI Taxonomy" id="2173034"/>
    <lineage>
        <taxon>Bacteria</taxon>
        <taxon>Bacillati</taxon>
        <taxon>Bacillota</taxon>
        <taxon>Clostridia</taxon>
        <taxon>Lachnospirales</taxon>
        <taxon>Vallitaleaceae</taxon>
        <taxon>Petrocella</taxon>
    </lineage>
</organism>
<dbReference type="Pfam" id="PF03883">
    <property type="entry name" value="H2O2_YaaD"/>
    <property type="match status" value="1"/>
</dbReference>
<dbReference type="GO" id="GO:0005829">
    <property type="term" value="C:cytosol"/>
    <property type="evidence" value="ECO:0007669"/>
    <property type="project" value="TreeGrafter"/>
</dbReference>
<dbReference type="GO" id="GO:0033194">
    <property type="term" value="P:response to hydroperoxide"/>
    <property type="evidence" value="ECO:0007669"/>
    <property type="project" value="TreeGrafter"/>
</dbReference>
<evidence type="ECO:0000313" key="3">
    <source>
        <dbReference type="Proteomes" id="UP000279029"/>
    </source>
</evidence>
<dbReference type="KEGG" id="cbar:PATL70BA_3407"/>